<evidence type="ECO:0000256" key="8">
    <source>
        <dbReference type="RuleBase" id="RU003699"/>
    </source>
</evidence>
<organism evidence="12 15">
    <name type="scientific">Helicobacter typhlonius</name>
    <dbReference type="NCBI Taxonomy" id="76936"/>
    <lineage>
        <taxon>Bacteria</taxon>
        <taxon>Pseudomonadati</taxon>
        <taxon>Campylobacterota</taxon>
        <taxon>Epsilonproteobacteria</taxon>
        <taxon>Campylobacterales</taxon>
        <taxon>Helicobacteraceae</taxon>
        <taxon>Helicobacter</taxon>
    </lineage>
</organism>
<dbReference type="PROSITE" id="PS50889">
    <property type="entry name" value="S4"/>
    <property type="match status" value="1"/>
</dbReference>
<dbReference type="RefSeq" id="WP_034326462.1">
    <property type="nucleotide sequence ID" value="NZ_CAJTQN010000009.1"/>
</dbReference>
<dbReference type="STRING" id="76936.BN2458_PEG1401"/>
<evidence type="ECO:0000313" key="15">
    <source>
        <dbReference type="Proteomes" id="UP000064525"/>
    </source>
</evidence>
<dbReference type="PANTHER" id="PTHR11831:SF4">
    <property type="entry name" value="SMALL RIBOSOMAL SUBUNIT PROTEIN US4M"/>
    <property type="match status" value="1"/>
</dbReference>
<evidence type="ECO:0000256" key="7">
    <source>
        <dbReference type="HAMAP-Rule" id="MF_01306"/>
    </source>
</evidence>
<dbReference type="CDD" id="cd00165">
    <property type="entry name" value="S4"/>
    <property type="match status" value="1"/>
</dbReference>
<evidence type="ECO:0000313" key="14">
    <source>
        <dbReference type="Proteomes" id="UP000029925"/>
    </source>
</evidence>
<dbReference type="InterPro" id="IPR005709">
    <property type="entry name" value="Ribosomal_uS4_bac-type"/>
</dbReference>
<dbReference type="SUPFAM" id="SSF55174">
    <property type="entry name" value="Alpha-L RNA-binding motif"/>
    <property type="match status" value="1"/>
</dbReference>
<reference evidence="12" key="3">
    <citation type="submission" date="2015-11" db="EMBL/GenBank/DDBJ databases">
        <authorList>
            <person name="Zhang Y."/>
            <person name="Guo Z."/>
        </authorList>
    </citation>
    <scope>NUCLEOTIDE SEQUENCE</scope>
    <source>
        <strain evidence="12">1</strain>
    </source>
</reference>
<comment type="function">
    <text evidence="7">One of the primary rRNA binding proteins, it binds directly to 16S rRNA where it nucleates assembly of the body of the 30S subunit.</text>
</comment>
<protein>
    <recommendedName>
        <fullName evidence="6 7">Small ribosomal subunit protein uS4</fullName>
    </recommendedName>
</protein>
<evidence type="ECO:0000256" key="5">
    <source>
        <dbReference type="ARBA" id="ARBA00023274"/>
    </source>
</evidence>
<dbReference type="FunFam" id="3.10.290.10:FF:000001">
    <property type="entry name" value="30S ribosomal protein S4"/>
    <property type="match status" value="1"/>
</dbReference>
<sequence length="208" mass="24028">MARYRGPVEKLERRFGVSLALKGERRLAGKSALDKRPYGPGQHGQKRGKISEYGLQLREKQKAKIMYGVNEKQFRALFREANRQEGNTGENLVRIIEQRLDNVVYRMGFATTRRFARQLVTHGHILVNGKRVDIPSYIVKPGQKIEVKEKSKNNPQVVRALDLTAQTGIVPWVDVDKEKKFGIFTRFPQREEVVIPIEERLIVELYSK</sequence>
<evidence type="ECO:0000259" key="11">
    <source>
        <dbReference type="SMART" id="SM01390"/>
    </source>
</evidence>
<keyword evidence="3 7" id="KW-0694">RNA-binding</keyword>
<keyword evidence="5 7" id="KW-0687">Ribonucleoprotein</keyword>
<reference evidence="15" key="2">
    <citation type="submission" date="2015-11" db="EMBL/GenBank/DDBJ databases">
        <authorList>
            <person name="Anvar S.Y."/>
        </authorList>
    </citation>
    <scope>NUCLEOTIDE SEQUENCE [LARGE SCALE GENOMIC DNA]</scope>
</reference>
<dbReference type="InterPro" id="IPR018079">
    <property type="entry name" value="Ribosomal_uS4_CS"/>
</dbReference>
<evidence type="ECO:0000313" key="13">
    <source>
        <dbReference type="EMBL" id="TLD78033.1"/>
    </source>
</evidence>
<dbReference type="HAMAP" id="MF_01306_B">
    <property type="entry name" value="Ribosomal_uS4_B"/>
    <property type="match status" value="1"/>
</dbReference>
<keyword evidence="4 7" id="KW-0689">Ribosomal protein</keyword>
<feature type="domain" description="Small ribosomal subunit protein uS4 N-terminal" evidence="11">
    <location>
        <begin position="3"/>
        <end position="97"/>
    </location>
</feature>
<gene>
    <name evidence="7" type="primary">rpsD</name>
    <name evidence="12" type="ORF">BN2458_PEG1401</name>
    <name evidence="13" type="ORF">LS75_008120</name>
</gene>
<dbReference type="SMART" id="SM00363">
    <property type="entry name" value="S4"/>
    <property type="match status" value="1"/>
</dbReference>
<dbReference type="InterPro" id="IPR022801">
    <property type="entry name" value="Ribosomal_uS4"/>
</dbReference>
<reference evidence="13 14" key="1">
    <citation type="journal article" date="2014" name="Genome Announc.">
        <title>Draft genome sequences of eight enterohepatic helicobacter species isolated from both laboratory and wild rodents.</title>
        <authorList>
            <person name="Sheh A."/>
            <person name="Shen Z."/>
            <person name="Fox J.G."/>
        </authorList>
    </citation>
    <scope>NUCLEOTIDE SEQUENCE [LARGE SCALE GENOMIC DNA]</scope>
    <source>
        <strain evidence="13 14">MIT 98-6810</strain>
    </source>
</reference>
<evidence type="ECO:0000313" key="12">
    <source>
        <dbReference type="EMBL" id="CUU40284.1"/>
    </source>
</evidence>
<dbReference type="AlphaFoldDB" id="A0A099UBC5"/>
<dbReference type="InterPro" id="IPR036986">
    <property type="entry name" value="S4_RNA-bd_sf"/>
</dbReference>
<feature type="domain" description="RNA-binding S4" evidence="10">
    <location>
        <begin position="98"/>
        <end position="162"/>
    </location>
</feature>
<name>A0A099UBC5_9HELI</name>
<keyword evidence="2 7" id="KW-0699">rRNA-binding</keyword>
<dbReference type="Pfam" id="PF01479">
    <property type="entry name" value="S4"/>
    <property type="match status" value="1"/>
</dbReference>
<dbReference type="EMBL" id="JRPF02000011">
    <property type="protein sequence ID" value="TLD78033.1"/>
    <property type="molecule type" value="Genomic_DNA"/>
</dbReference>
<dbReference type="FunFam" id="1.10.1050.10:FF:000001">
    <property type="entry name" value="30S ribosomal protein S4"/>
    <property type="match status" value="1"/>
</dbReference>
<dbReference type="InterPro" id="IPR001912">
    <property type="entry name" value="Ribosomal_uS4_N"/>
</dbReference>
<dbReference type="Gene3D" id="3.10.290.10">
    <property type="entry name" value="RNA-binding S4 domain"/>
    <property type="match status" value="1"/>
</dbReference>
<dbReference type="Proteomes" id="UP000064525">
    <property type="component" value="Chromosome I"/>
</dbReference>
<dbReference type="GO" id="GO:0019843">
    <property type="term" value="F:rRNA binding"/>
    <property type="evidence" value="ECO:0007669"/>
    <property type="project" value="UniProtKB-UniRule"/>
</dbReference>
<dbReference type="InterPro" id="IPR002942">
    <property type="entry name" value="S4_RNA-bd"/>
</dbReference>
<dbReference type="GeneID" id="78151588"/>
<dbReference type="OrthoDB" id="9803672at2"/>
<dbReference type="EMBL" id="LN907858">
    <property type="protein sequence ID" value="CUU40284.1"/>
    <property type="molecule type" value="Genomic_DNA"/>
</dbReference>
<comment type="function">
    <text evidence="7">With S5 and S12 plays an important role in translational accuracy.</text>
</comment>
<dbReference type="Proteomes" id="UP000029925">
    <property type="component" value="Unassembled WGS sequence"/>
</dbReference>
<keyword evidence="14" id="KW-1185">Reference proteome</keyword>
<evidence type="ECO:0000256" key="9">
    <source>
        <dbReference type="SAM" id="MobiDB-lite"/>
    </source>
</evidence>
<dbReference type="PANTHER" id="PTHR11831">
    <property type="entry name" value="30S 40S RIBOSOMAL PROTEIN"/>
    <property type="match status" value="1"/>
</dbReference>
<comment type="subunit">
    <text evidence="7">Part of the 30S ribosomal subunit. Contacts protein S5. The interaction surface between S4 and S5 is involved in control of translational fidelity.</text>
</comment>
<evidence type="ECO:0000256" key="6">
    <source>
        <dbReference type="ARBA" id="ARBA00035254"/>
    </source>
</evidence>
<dbReference type="Gene3D" id="1.10.1050.10">
    <property type="entry name" value="Ribosomal Protein S4 Delta 41, Chain A, domain 1"/>
    <property type="match status" value="1"/>
</dbReference>
<dbReference type="PATRIC" id="fig|76936.10.peg.1368"/>
<evidence type="ECO:0000259" key="10">
    <source>
        <dbReference type="SMART" id="SM00363"/>
    </source>
</evidence>
<dbReference type="GO" id="GO:0003735">
    <property type="term" value="F:structural constituent of ribosome"/>
    <property type="evidence" value="ECO:0007669"/>
    <property type="project" value="InterPro"/>
</dbReference>
<dbReference type="PROSITE" id="PS00632">
    <property type="entry name" value="RIBOSOMAL_S4"/>
    <property type="match status" value="1"/>
</dbReference>
<evidence type="ECO:0000256" key="2">
    <source>
        <dbReference type="ARBA" id="ARBA00022730"/>
    </source>
</evidence>
<evidence type="ECO:0000256" key="3">
    <source>
        <dbReference type="ARBA" id="ARBA00022884"/>
    </source>
</evidence>
<feature type="region of interest" description="Disordered" evidence="9">
    <location>
        <begin position="30"/>
        <end position="49"/>
    </location>
</feature>
<dbReference type="GO" id="GO:0006412">
    <property type="term" value="P:translation"/>
    <property type="evidence" value="ECO:0007669"/>
    <property type="project" value="UniProtKB-UniRule"/>
</dbReference>
<dbReference type="GO" id="GO:0042274">
    <property type="term" value="P:ribosomal small subunit biogenesis"/>
    <property type="evidence" value="ECO:0007669"/>
    <property type="project" value="TreeGrafter"/>
</dbReference>
<proteinExistence type="inferred from homology"/>
<dbReference type="KEGG" id="hty:BN2458_PEG1401"/>
<dbReference type="NCBIfam" id="TIGR01017">
    <property type="entry name" value="rpsD_bact"/>
    <property type="match status" value="1"/>
</dbReference>
<dbReference type="GO" id="GO:0015935">
    <property type="term" value="C:small ribosomal subunit"/>
    <property type="evidence" value="ECO:0007669"/>
    <property type="project" value="InterPro"/>
</dbReference>
<comment type="similarity">
    <text evidence="1 7 8">Belongs to the universal ribosomal protein uS4 family.</text>
</comment>
<accession>A0A099UBC5</accession>
<dbReference type="SMART" id="SM01390">
    <property type="entry name" value="Ribosomal_S4"/>
    <property type="match status" value="1"/>
</dbReference>
<dbReference type="NCBIfam" id="NF003717">
    <property type="entry name" value="PRK05327.1"/>
    <property type="match status" value="1"/>
</dbReference>
<evidence type="ECO:0000256" key="4">
    <source>
        <dbReference type="ARBA" id="ARBA00022980"/>
    </source>
</evidence>
<dbReference type="Pfam" id="PF00163">
    <property type="entry name" value="Ribosomal_S4"/>
    <property type="match status" value="1"/>
</dbReference>
<evidence type="ECO:0000256" key="1">
    <source>
        <dbReference type="ARBA" id="ARBA00007465"/>
    </source>
</evidence>